<organism evidence="2 3">
    <name type="scientific">Byssothecium circinans</name>
    <dbReference type="NCBI Taxonomy" id="147558"/>
    <lineage>
        <taxon>Eukaryota</taxon>
        <taxon>Fungi</taxon>
        <taxon>Dikarya</taxon>
        <taxon>Ascomycota</taxon>
        <taxon>Pezizomycotina</taxon>
        <taxon>Dothideomycetes</taxon>
        <taxon>Pleosporomycetidae</taxon>
        <taxon>Pleosporales</taxon>
        <taxon>Massarineae</taxon>
        <taxon>Massarinaceae</taxon>
        <taxon>Byssothecium</taxon>
    </lineage>
</organism>
<evidence type="ECO:0000256" key="1">
    <source>
        <dbReference type="SAM" id="MobiDB-lite"/>
    </source>
</evidence>
<accession>A0A6A5TCW8</accession>
<feature type="compositionally biased region" description="Basic and acidic residues" evidence="1">
    <location>
        <begin position="33"/>
        <end position="79"/>
    </location>
</feature>
<dbReference type="AlphaFoldDB" id="A0A6A5TCW8"/>
<evidence type="ECO:0000313" key="2">
    <source>
        <dbReference type="EMBL" id="KAF1950138.1"/>
    </source>
</evidence>
<evidence type="ECO:0000313" key="3">
    <source>
        <dbReference type="Proteomes" id="UP000800035"/>
    </source>
</evidence>
<proteinExistence type="predicted"/>
<protein>
    <submittedName>
        <fullName evidence="2">Uncharacterized protein</fullName>
    </submittedName>
</protein>
<sequence>MTRGSSAVGIKNIYEDGDQRTYKDDVINTAERYKEARPDSHLESYEDEHSIADKLTRQEKRYKDPQPKEFETEQLKKDPTLPAVSHGNKPSRGAEIDKELAEEDAEVMKNKGSFGPKT</sequence>
<dbReference type="Proteomes" id="UP000800035">
    <property type="component" value="Unassembled WGS sequence"/>
</dbReference>
<dbReference type="PANTHER" id="PTHR39475">
    <property type="entry name" value="CONIDIATION-SPECIFIC PROTEIN 6"/>
    <property type="match status" value="1"/>
</dbReference>
<reference evidence="2" key="1">
    <citation type="journal article" date="2020" name="Stud. Mycol.">
        <title>101 Dothideomycetes genomes: a test case for predicting lifestyles and emergence of pathogens.</title>
        <authorList>
            <person name="Haridas S."/>
            <person name="Albert R."/>
            <person name="Binder M."/>
            <person name="Bloem J."/>
            <person name="Labutti K."/>
            <person name="Salamov A."/>
            <person name="Andreopoulos B."/>
            <person name="Baker S."/>
            <person name="Barry K."/>
            <person name="Bills G."/>
            <person name="Bluhm B."/>
            <person name="Cannon C."/>
            <person name="Castanera R."/>
            <person name="Culley D."/>
            <person name="Daum C."/>
            <person name="Ezra D."/>
            <person name="Gonzalez J."/>
            <person name="Henrissat B."/>
            <person name="Kuo A."/>
            <person name="Liang C."/>
            <person name="Lipzen A."/>
            <person name="Lutzoni F."/>
            <person name="Magnuson J."/>
            <person name="Mondo S."/>
            <person name="Nolan M."/>
            <person name="Ohm R."/>
            <person name="Pangilinan J."/>
            <person name="Park H.-J."/>
            <person name="Ramirez L."/>
            <person name="Alfaro M."/>
            <person name="Sun H."/>
            <person name="Tritt A."/>
            <person name="Yoshinaga Y."/>
            <person name="Zwiers L.-H."/>
            <person name="Turgeon B."/>
            <person name="Goodwin S."/>
            <person name="Spatafora J."/>
            <person name="Crous P."/>
            <person name="Grigoriev I."/>
        </authorList>
    </citation>
    <scope>NUCLEOTIDE SEQUENCE</scope>
    <source>
        <strain evidence="2">CBS 675.92</strain>
    </source>
</reference>
<keyword evidence="3" id="KW-1185">Reference proteome</keyword>
<name>A0A6A5TCW8_9PLEO</name>
<dbReference type="EMBL" id="ML977028">
    <property type="protein sequence ID" value="KAF1950138.1"/>
    <property type="molecule type" value="Genomic_DNA"/>
</dbReference>
<dbReference type="OrthoDB" id="3358750at2759"/>
<feature type="region of interest" description="Disordered" evidence="1">
    <location>
        <begin position="33"/>
        <end position="95"/>
    </location>
</feature>
<gene>
    <name evidence="2" type="ORF">CC80DRAFT_509920</name>
</gene>
<dbReference type="PANTHER" id="PTHR39475:SF1">
    <property type="entry name" value="CONIDIATION-SPECIFIC PROTEIN 6"/>
    <property type="match status" value="1"/>
</dbReference>